<gene>
    <name evidence="2" type="ORF">C8C76_12424</name>
</gene>
<dbReference type="Gene3D" id="3.40.50.300">
    <property type="entry name" value="P-loop containing nucleotide triphosphate hydrolases"/>
    <property type="match status" value="1"/>
</dbReference>
<dbReference type="Pfam" id="PF09820">
    <property type="entry name" value="AAA-ATPase_like"/>
    <property type="match status" value="1"/>
</dbReference>
<proteinExistence type="predicted"/>
<dbReference type="PANTHER" id="PTHR34825:SF1">
    <property type="entry name" value="AAA-ATPASE-LIKE DOMAIN-CONTAINING PROTEIN"/>
    <property type="match status" value="1"/>
</dbReference>
<dbReference type="InterPro" id="IPR012547">
    <property type="entry name" value="PDDEXK_9"/>
</dbReference>
<protein>
    <submittedName>
        <fullName evidence="2">PD-(D/E)XK nuclease superfamily protein</fullName>
    </submittedName>
</protein>
<dbReference type="PANTHER" id="PTHR34825">
    <property type="entry name" value="CONSERVED PROTEIN, WITH A WEAK D-GALACTARATE DEHYDRATASE/ALTRONATE HYDROLASE DOMAIN"/>
    <property type="match status" value="1"/>
</dbReference>
<dbReference type="OrthoDB" id="1050390at2"/>
<dbReference type="Proteomes" id="UP000244089">
    <property type="component" value="Unassembled WGS sequence"/>
</dbReference>
<reference evidence="2 3" key="1">
    <citation type="submission" date="2018-04" db="EMBL/GenBank/DDBJ databases">
        <title>Subsurface microbial communities from deep shales in Ohio and West Virginia, USA.</title>
        <authorList>
            <person name="Wrighton K."/>
        </authorList>
    </citation>
    <scope>NUCLEOTIDE SEQUENCE [LARGE SCALE GENOMIC DNA]</scope>
    <source>
        <strain evidence="2 3">WC1</strain>
    </source>
</reference>
<evidence type="ECO:0000313" key="2">
    <source>
        <dbReference type="EMBL" id="PTV96825.1"/>
    </source>
</evidence>
<dbReference type="Pfam" id="PF08011">
    <property type="entry name" value="PDDEXK_9"/>
    <property type="match status" value="1"/>
</dbReference>
<dbReference type="InterPro" id="IPR027417">
    <property type="entry name" value="P-loop_NTPase"/>
</dbReference>
<feature type="domain" description="AAA-ATPase-like" evidence="1">
    <location>
        <begin position="5"/>
        <end position="229"/>
    </location>
</feature>
<name>A0A2T5RHT5_9FIRM</name>
<comment type="caution">
    <text evidence="2">The sequence shown here is derived from an EMBL/GenBank/DDBJ whole genome shotgun (WGS) entry which is preliminary data.</text>
</comment>
<dbReference type="InterPro" id="IPR018631">
    <property type="entry name" value="AAA-ATPase-like_dom"/>
</dbReference>
<evidence type="ECO:0000259" key="1">
    <source>
        <dbReference type="Pfam" id="PF09820"/>
    </source>
</evidence>
<accession>A0A2T5RHT5</accession>
<dbReference type="RefSeq" id="WP_108141181.1">
    <property type="nucleotide sequence ID" value="NZ_QAXS01000024.1"/>
</dbReference>
<dbReference type="AlphaFoldDB" id="A0A2T5RHT5"/>
<evidence type="ECO:0000313" key="3">
    <source>
        <dbReference type="Proteomes" id="UP000244089"/>
    </source>
</evidence>
<sequence>MQKLPLGISDFKEIRKNDYYFIDKSLFIKEIINEDAQVILLPRPRRFGKTLNISMLRYYFSISEADWSLYQNLKIAAENEKYLQEFAKYPLIYLTFKGLKDLTWEDSLKNIEDIIAAEYQRHDYLLKEGILTEAEEKVYREIINLEAEKVHYQKALLRLTEYLERYHDQKVIVLIDEYDQPIQSGYLNDYYPEVVNFMRLFLENGLKDNASLHKSVLTGILRVAKESIFSGLNNLVVNDIFTEKYNQFFGLLPQEVEAVFKEYDLEYKLKEIKNWYNGYNYGGQTIYNPWSIINCLYYQGEIKPYWVNSSGNELIRELLLKGNEDLKSSLELLIQNQSIEKKIDENIVFAEIESKSSSIWSFLLFSGYLSIVSSRRERGRLFAELEIPNQEIKYIYEEIFLDWLEENIGSQKLSLMLNALTEGDVESFAQIFREFTINSLSYFDTSGSEAEKVYHAFVLGLLLNLRDNYQVKSNRESGYGRYDIMIIPDDKNKLGIIIEFKKISQFSSESKKEALDSALQQIEEKNYQAELNSLGINDILKLAVVFSGKEVEVKSGDSDEKVEQKHF</sequence>
<organism evidence="2 3">
    <name type="scientific">Halanaerobium saccharolyticum</name>
    <dbReference type="NCBI Taxonomy" id="43595"/>
    <lineage>
        <taxon>Bacteria</taxon>
        <taxon>Bacillati</taxon>
        <taxon>Bacillota</taxon>
        <taxon>Clostridia</taxon>
        <taxon>Halanaerobiales</taxon>
        <taxon>Halanaerobiaceae</taxon>
        <taxon>Halanaerobium</taxon>
    </lineage>
</organism>
<dbReference type="EMBL" id="QAXS01000024">
    <property type="protein sequence ID" value="PTV96825.1"/>
    <property type="molecule type" value="Genomic_DNA"/>
</dbReference>